<comment type="similarity">
    <text evidence="1">Belongs to the glycosyl hydrolase 13 family.</text>
</comment>
<keyword evidence="2" id="KW-0462">Maltose metabolism</keyword>
<reference evidence="4" key="1">
    <citation type="submission" date="2022-10" db="EMBL/GenBank/DDBJ databases">
        <title>Culturing micro-colonial fungi from biological soil crusts in the Mojave desert and describing Neophaeococcomyces mojavensis, and introducing the new genera and species Taxawa tesnikishii.</title>
        <authorList>
            <person name="Kurbessoian T."/>
            <person name="Stajich J.E."/>
        </authorList>
    </citation>
    <scope>NUCLEOTIDE SEQUENCE</scope>
    <source>
        <strain evidence="4">TK_1</strain>
    </source>
</reference>
<dbReference type="EMBL" id="JAPDRL010000052">
    <property type="protein sequence ID" value="KAJ9662126.1"/>
    <property type="molecule type" value="Genomic_DNA"/>
</dbReference>
<dbReference type="SUPFAM" id="SSF51011">
    <property type="entry name" value="Glycosyl hydrolase domain"/>
    <property type="match status" value="1"/>
</dbReference>
<feature type="domain" description="Glycosyl hydrolase family 13 catalytic" evidence="3">
    <location>
        <begin position="26"/>
        <end position="448"/>
    </location>
</feature>
<dbReference type="Gene3D" id="2.60.40.1180">
    <property type="entry name" value="Golgi alpha-mannosidase II"/>
    <property type="match status" value="1"/>
</dbReference>
<dbReference type="PANTHER" id="PTHR10357">
    <property type="entry name" value="ALPHA-AMYLASE FAMILY MEMBER"/>
    <property type="match status" value="1"/>
</dbReference>
<dbReference type="CDD" id="cd11333">
    <property type="entry name" value="AmyAc_SI_OligoGlu_DGase"/>
    <property type="match status" value="1"/>
</dbReference>
<comment type="caution">
    <text evidence="4">The sequence shown here is derived from an EMBL/GenBank/DDBJ whole genome shotgun (WGS) entry which is preliminary data.</text>
</comment>
<dbReference type="InterPro" id="IPR013780">
    <property type="entry name" value="Glyco_hydro_b"/>
</dbReference>
<evidence type="ECO:0000256" key="1">
    <source>
        <dbReference type="ARBA" id="ARBA00008061"/>
    </source>
</evidence>
<dbReference type="SMART" id="SM00642">
    <property type="entry name" value="Aamy"/>
    <property type="match status" value="1"/>
</dbReference>
<dbReference type="PANTHER" id="PTHR10357:SF179">
    <property type="entry name" value="NEUTRAL AND BASIC AMINO ACID TRANSPORT PROTEIN RBAT"/>
    <property type="match status" value="1"/>
</dbReference>
<dbReference type="InterPro" id="IPR017853">
    <property type="entry name" value="GH"/>
</dbReference>
<dbReference type="Pfam" id="PF00128">
    <property type="entry name" value="Alpha-amylase"/>
    <property type="match status" value="1"/>
</dbReference>
<dbReference type="Gene3D" id="3.90.400.10">
    <property type="entry name" value="Oligo-1,6-glucosidase, Domain 2"/>
    <property type="match status" value="1"/>
</dbReference>
<organism evidence="4 5">
    <name type="scientific">Coniosporium apollinis</name>
    <dbReference type="NCBI Taxonomy" id="61459"/>
    <lineage>
        <taxon>Eukaryota</taxon>
        <taxon>Fungi</taxon>
        <taxon>Dikarya</taxon>
        <taxon>Ascomycota</taxon>
        <taxon>Pezizomycotina</taxon>
        <taxon>Dothideomycetes</taxon>
        <taxon>Dothideomycetes incertae sedis</taxon>
        <taxon>Coniosporium</taxon>
    </lineage>
</organism>
<name>A0ABQ9NMR0_9PEZI</name>
<protein>
    <recommendedName>
        <fullName evidence="3">Glycosyl hydrolase family 13 catalytic domain-containing protein</fullName>
    </recommendedName>
</protein>
<sequence length="583" mass="67411">MGSIVNGTNGVSPRQRKYWQDATVYQIYPASFKDSNGDGMGDLQGIISKLDYIKELGVDVIWICPMYDSPQVDMGYDISDYESVYPPYGTVHDMEELIQGAHKRGMKIILDLVINHTSDQHAWFKESRSSKESEKRDWYIWRPAKYDADGNRRPPNNWRSEFGGSAWEWDEGSQEYYLHLFEAQQPDLNFENEEARKAIYASAIEFWLERGVDGFRIDTVNMYSKHQEFVDAPIKDETSFFQKAADYYCNGPRMHDYLSEIYAILEKYDAFTVGELPHTPDPAHILRYVSAAAKQLNMVFQFDVVNVGLGPRYKYDSKPYNWALPEFKEALSSTQVLIDDNDGWTTAFLENHDQPRSITRFVTDKPEFRVQAGKMLAVMLSAFSGTLYLYQGQEIGMVNIPKDWPIEEYKDIDALKYYEFVRERTNGDQAELDAALESLNYFGRDNARTPMQWDDSPHGGFTSGKKPWMRVNDSYREINVAQQQKDDNSTLAFWKKMLKLRKENNDVFIHGNYKIHDVENPSTYIFTKSHNGQQVLVLLNFTEKEQEYSVPSEVDGKLEMLVSSADSTEGPLKPYEGRLYLVS</sequence>
<proteinExistence type="inferred from homology"/>
<keyword evidence="5" id="KW-1185">Reference proteome</keyword>
<dbReference type="SUPFAM" id="SSF51445">
    <property type="entry name" value="(Trans)glycosidases"/>
    <property type="match status" value="1"/>
</dbReference>
<evidence type="ECO:0000313" key="5">
    <source>
        <dbReference type="Proteomes" id="UP001172684"/>
    </source>
</evidence>
<dbReference type="Proteomes" id="UP001172684">
    <property type="component" value="Unassembled WGS sequence"/>
</dbReference>
<dbReference type="InterPro" id="IPR045857">
    <property type="entry name" value="O16G_dom_2"/>
</dbReference>
<accession>A0ABQ9NMR0</accession>
<evidence type="ECO:0000256" key="2">
    <source>
        <dbReference type="ARBA" id="ARBA00026248"/>
    </source>
</evidence>
<evidence type="ECO:0000313" key="4">
    <source>
        <dbReference type="EMBL" id="KAJ9662126.1"/>
    </source>
</evidence>
<gene>
    <name evidence="4" type="ORF">H2201_006234</name>
</gene>
<dbReference type="Gene3D" id="3.20.20.80">
    <property type="entry name" value="Glycosidases"/>
    <property type="match status" value="1"/>
</dbReference>
<evidence type="ECO:0000259" key="3">
    <source>
        <dbReference type="SMART" id="SM00642"/>
    </source>
</evidence>
<dbReference type="InterPro" id="IPR006047">
    <property type="entry name" value="GH13_cat_dom"/>
</dbReference>